<accession>A0ABN7WMX8</accession>
<proteinExistence type="predicted"/>
<evidence type="ECO:0000313" key="1">
    <source>
        <dbReference type="EMBL" id="CAG8836118.1"/>
    </source>
</evidence>
<gene>
    <name evidence="1" type="ORF">GMARGA_LOCUS32878</name>
</gene>
<reference evidence="1 2" key="1">
    <citation type="submission" date="2021-06" db="EMBL/GenBank/DDBJ databases">
        <authorList>
            <person name="Kallberg Y."/>
            <person name="Tangrot J."/>
            <person name="Rosling A."/>
        </authorList>
    </citation>
    <scope>NUCLEOTIDE SEQUENCE [LARGE SCALE GENOMIC DNA]</scope>
    <source>
        <strain evidence="1 2">120-4 pot B 10/14</strain>
    </source>
</reference>
<organism evidence="1 2">
    <name type="scientific">Gigaspora margarita</name>
    <dbReference type="NCBI Taxonomy" id="4874"/>
    <lineage>
        <taxon>Eukaryota</taxon>
        <taxon>Fungi</taxon>
        <taxon>Fungi incertae sedis</taxon>
        <taxon>Mucoromycota</taxon>
        <taxon>Glomeromycotina</taxon>
        <taxon>Glomeromycetes</taxon>
        <taxon>Diversisporales</taxon>
        <taxon>Gigasporaceae</taxon>
        <taxon>Gigaspora</taxon>
    </lineage>
</organism>
<comment type="caution">
    <text evidence="1">The sequence shown here is derived from an EMBL/GenBank/DDBJ whole genome shotgun (WGS) entry which is preliminary data.</text>
</comment>
<protein>
    <submittedName>
        <fullName evidence="1">43719_t:CDS:1</fullName>
    </submittedName>
</protein>
<name>A0ABN7WMX8_GIGMA</name>
<sequence length="76" mass="9164">FTSEEIEAFEDEIMKELFTKNLDQLKHYRFYLSYNYCLYEQKAQEYSQKLEELHDCDSLIEEDEVLGGNKVIVEID</sequence>
<feature type="non-terminal residue" evidence="1">
    <location>
        <position position="1"/>
    </location>
</feature>
<keyword evidence="2" id="KW-1185">Reference proteome</keyword>
<evidence type="ECO:0000313" key="2">
    <source>
        <dbReference type="Proteomes" id="UP000789901"/>
    </source>
</evidence>
<feature type="non-terminal residue" evidence="1">
    <location>
        <position position="76"/>
    </location>
</feature>
<dbReference type="EMBL" id="CAJVQB010052884">
    <property type="protein sequence ID" value="CAG8836118.1"/>
    <property type="molecule type" value="Genomic_DNA"/>
</dbReference>
<dbReference type="Proteomes" id="UP000789901">
    <property type="component" value="Unassembled WGS sequence"/>
</dbReference>